<accession>A0A5N1GHD4</accession>
<dbReference type="Proteomes" id="UP000327148">
    <property type="component" value="Unassembled WGS sequence"/>
</dbReference>
<dbReference type="Gene3D" id="3.60.15.10">
    <property type="entry name" value="Ribonuclease Z/Hydroxyacylglutathione hydrolase-like"/>
    <property type="match status" value="1"/>
</dbReference>
<dbReference type="InterPro" id="IPR052533">
    <property type="entry name" value="WalJ/YycJ-like"/>
</dbReference>
<evidence type="ECO:0000259" key="1">
    <source>
        <dbReference type="SMART" id="SM00849"/>
    </source>
</evidence>
<organism evidence="2 3">
    <name type="scientific">Aerococcus sanguinicola</name>
    <dbReference type="NCBI Taxonomy" id="119206"/>
    <lineage>
        <taxon>Bacteria</taxon>
        <taxon>Bacillati</taxon>
        <taxon>Bacillota</taxon>
        <taxon>Bacilli</taxon>
        <taxon>Lactobacillales</taxon>
        <taxon>Aerococcaceae</taxon>
        <taxon>Aerococcus</taxon>
    </lineage>
</organism>
<dbReference type="PANTHER" id="PTHR47619">
    <property type="entry name" value="METALLO-HYDROLASE YYCJ-RELATED"/>
    <property type="match status" value="1"/>
</dbReference>
<dbReference type="InterPro" id="IPR001279">
    <property type="entry name" value="Metallo-B-lactamas"/>
</dbReference>
<evidence type="ECO:0000313" key="3">
    <source>
        <dbReference type="Proteomes" id="UP000327148"/>
    </source>
</evidence>
<sequence length="269" mass="30080">MTSEDFSMRISMLASGSSGNVTYVQTPKREILIDAGLSGKKIEQLMASIGRSMHNIDAIFVTHEHSDHIKGLGVLARRYKLAIYANEETWLAIGDKCGKIPLDQRFVMEPGELLTLGDLDVASFGVSHDAAQAQFYAFQKDHKQFAMMTDLGYVSDRQRGFLRNCDAYLMESNHDTDMLRMGRYPWHLKQRILSDSGHLSNEAGAEALSEMIGDKTKHVYLGHLSKDNNLPELAMQTVTSVLRDHDLGVNDQFLLHNTHPDEATGLLTL</sequence>
<feature type="domain" description="Metallo-beta-lactamase" evidence="1">
    <location>
        <begin position="18"/>
        <end position="223"/>
    </location>
</feature>
<dbReference type="AlphaFoldDB" id="A0A5N1GHD4"/>
<dbReference type="RefSeq" id="WP_070431205.1">
    <property type="nucleotide sequence ID" value="NZ_VYWO01000005.1"/>
</dbReference>
<name>A0A5N1GHD4_9LACT</name>
<dbReference type="EMBL" id="VYWO01000005">
    <property type="protein sequence ID" value="KAA9300387.1"/>
    <property type="molecule type" value="Genomic_DNA"/>
</dbReference>
<keyword evidence="2" id="KW-0378">Hydrolase</keyword>
<gene>
    <name evidence="2" type="ORF">F6I03_08130</name>
</gene>
<dbReference type="InterPro" id="IPR036866">
    <property type="entry name" value="RibonucZ/Hydroxyglut_hydro"/>
</dbReference>
<evidence type="ECO:0000313" key="2">
    <source>
        <dbReference type="EMBL" id="KAA9300387.1"/>
    </source>
</evidence>
<protein>
    <submittedName>
        <fullName evidence="2">MBL fold metallo-hydrolase</fullName>
    </submittedName>
</protein>
<dbReference type="STRING" id="119206.AWM72_05995"/>
<proteinExistence type="predicted"/>
<dbReference type="SUPFAM" id="SSF56281">
    <property type="entry name" value="Metallo-hydrolase/oxidoreductase"/>
    <property type="match status" value="1"/>
</dbReference>
<reference evidence="2 3" key="1">
    <citation type="submission" date="2019-09" db="EMBL/GenBank/DDBJ databases">
        <title>Draft genome sequence assemblies of isolates from the urinary tract.</title>
        <authorList>
            <person name="Mores C.R."/>
            <person name="Putonti C."/>
            <person name="Wolfe A.J."/>
        </authorList>
    </citation>
    <scope>NUCLEOTIDE SEQUENCE [LARGE SCALE GENOMIC DNA]</scope>
    <source>
        <strain evidence="2 3">UMB623</strain>
    </source>
</reference>
<dbReference type="GO" id="GO:0016787">
    <property type="term" value="F:hydrolase activity"/>
    <property type="evidence" value="ECO:0007669"/>
    <property type="project" value="UniProtKB-KW"/>
</dbReference>
<dbReference type="PANTHER" id="PTHR47619:SF1">
    <property type="entry name" value="EXODEOXYRIBONUCLEASE WALJ"/>
    <property type="match status" value="1"/>
</dbReference>
<dbReference type="CDD" id="cd07733">
    <property type="entry name" value="YycJ-like_MBL-fold"/>
    <property type="match status" value="1"/>
</dbReference>
<dbReference type="OrthoDB" id="9781189at2"/>
<dbReference type="InterPro" id="IPR058121">
    <property type="entry name" value="WalJ/YycJ"/>
</dbReference>
<dbReference type="Pfam" id="PF12706">
    <property type="entry name" value="Lactamase_B_2"/>
    <property type="match status" value="1"/>
</dbReference>
<comment type="caution">
    <text evidence="2">The sequence shown here is derived from an EMBL/GenBank/DDBJ whole genome shotgun (WGS) entry which is preliminary data.</text>
</comment>
<dbReference type="SMART" id="SM00849">
    <property type="entry name" value="Lactamase_B"/>
    <property type="match status" value="1"/>
</dbReference>